<keyword evidence="2" id="KW-1185">Reference proteome</keyword>
<dbReference type="EMBL" id="CARXXK010000002">
    <property type="protein sequence ID" value="CAI6356551.1"/>
    <property type="molecule type" value="Genomic_DNA"/>
</dbReference>
<comment type="caution">
    <text evidence="1">The sequence shown here is derived from an EMBL/GenBank/DDBJ whole genome shotgun (WGS) entry which is preliminary data.</text>
</comment>
<evidence type="ECO:0000313" key="2">
    <source>
        <dbReference type="Proteomes" id="UP001160148"/>
    </source>
</evidence>
<proteinExistence type="predicted"/>
<gene>
    <name evidence="1" type="ORF">MEUPH1_LOCUS12273</name>
</gene>
<dbReference type="AlphaFoldDB" id="A0AAV0WL50"/>
<protein>
    <submittedName>
        <fullName evidence="1">Uncharacterized protein</fullName>
    </submittedName>
</protein>
<accession>A0AAV0WL50</accession>
<organism evidence="1 2">
    <name type="scientific">Macrosiphum euphorbiae</name>
    <name type="common">potato aphid</name>
    <dbReference type="NCBI Taxonomy" id="13131"/>
    <lineage>
        <taxon>Eukaryota</taxon>
        <taxon>Metazoa</taxon>
        <taxon>Ecdysozoa</taxon>
        <taxon>Arthropoda</taxon>
        <taxon>Hexapoda</taxon>
        <taxon>Insecta</taxon>
        <taxon>Pterygota</taxon>
        <taxon>Neoptera</taxon>
        <taxon>Paraneoptera</taxon>
        <taxon>Hemiptera</taxon>
        <taxon>Sternorrhyncha</taxon>
        <taxon>Aphidomorpha</taxon>
        <taxon>Aphidoidea</taxon>
        <taxon>Aphididae</taxon>
        <taxon>Macrosiphini</taxon>
        <taxon>Macrosiphum</taxon>
    </lineage>
</organism>
<name>A0AAV0WL50_9HEMI</name>
<evidence type="ECO:0000313" key="1">
    <source>
        <dbReference type="EMBL" id="CAI6356551.1"/>
    </source>
</evidence>
<sequence>MEATTRRLPPILQIEAKAKISALLSDLEMKAYLSNENKNNIDSSLQSTSTNEYQVCITPTASPSSPVDFSNHGHRVSYENVTGYSTASSVTENPSSGHEDFFEVNSVDKNYYNL</sequence>
<dbReference type="Proteomes" id="UP001160148">
    <property type="component" value="Unassembled WGS sequence"/>
</dbReference>
<reference evidence="1 2" key="1">
    <citation type="submission" date="2023-01" db="EMBL/GenBank/DDBJ databases">
        <authorList>
            <person name="Whitehead M."/>
        </authorList>
    </citation>
    <scope>NUCLEOTIDE SEQUENCE [LARGE SCALE GENOMIC DNA]</scope>
</reference>